<dbReference type="InterPro" id="IPR011009">
    <property type="entry name" value="Kinase-like_dom_sf"/>
</dbReference>
<proteinExistence type="predicted"/>
<dbReference type="PANTHER" id="PTHR44329">
    <property type="entry name" value="SERINE/THREONINE-PROTEIN KINASE TNNI3K-RELATED"/>
    <property type="match status" value="1"/>
</dbReference>
<feature type="coiled-coil region" evidence="1">
    <location>
        <begin position="13"/>
        <end position="40"/>
    </location>
</feature>
<dbReference type="InterPro" id="IPR051681">
    <property type="entry name" value="Ser/Thr_Kinases-Pseudokinases"/>
</dbReference>
<feature type="domain" description="Protein kinase" evidence="2">
    <location>
        <begin position="137"/>
        <end position="439"/>
    </location>
</feature>
<dbReference type="InterPro" id="IPR000719">
    <property type="entry name" value="Prot_kinase_dom"/>
</dbReference>
<name>A0A166FWW3_9AGAM</name>
<dbReference type="Gene3D" id="1.10.510.10">
    <property type="entry name" value="Transferase(Phosphotransferase) domain 1"/>
    <property type="match status" value="1"/>
</dbReference>
<organism evidence="3 4">
    <name type="scientific">Sistotremastrum suecicum HHB10207 ss-3</name>
    <dbReference type="NCBI Taxonomy" id="1314776"/>
    <lineage>
        <taxon>Eukaryota</taxon>
        <taxon>Fungi</taxon>
        <taxon>Dikarya</taxon>
        <taxon>Basidiomycota</taxon>
        <taxon>Agaricomycotina</taxon>
        <taxon>Agaricomycetes</taxon>
        <taxon>Sistotremastrales</taxon>
        <taxon>Sistotremastraceae</taxon>
        <taxon>Sistotremastrum</taxon>
    </lineage>
</organism>
<dbReference type="SMART" id="SM00220">
    <property type="entry name" value="S_TKc"/>
    <property type="match status" value="1"/>
</dbReference>
<dbReference type="AlphaFoldDB" id="A0A166FWW3"/>
<dbReference type="STRING" id="1314776.A0A166FWW3"/>
<dbReference type="GO" id="GO:0004674">
    <property type="term" value="F:protein serine/threonine kinase activity"/>
    <property type="evidence" value="ECO:0007669"/>
    <property type="project" value="TreeGrafter"/>
</dbReference>
<protein>
    <submittedName>
        <fullName evidence="3">Kinase-like protein</fullName>
    </submittedName>
</protein>
<accession>A0A166FWW3</accession>
<sequence>MRLSNPLKTKTPSAEDIEALERNQKALEELEELHRRMKLDSSFYEVVPPGTSERQETSLADLQLRHYALSRRRGPFWRMKDVQNWTSSFRELDDDTNDLDFHFKSTSRLLESMKQQGIVTAPSTESYEYSDGRIRWELNMFTAKPGGFGKVWPGTLEPSGKSPMKVALKALHKNKRLSPENLLSRVSREAVIWSALADENVAQFITLLDLRQTALQNVVLVSVWSELGTAVDYLQEEANANHTLPIIEDIISGLAYLHKIDLPDKCAVYHGDMKGDNVLIFPPPPGSNRPVAKITDFGQSKIVDPDIRSATQVGGHRYYLAPEIHRGLEAAERTGVKAHLSSESDVWAFALTAWELITRLPPFSYREQTSLGMLYVQGSPSSVDEEIYDLLLSVPKALRPFLTACLSRDPAQRPTMAQVKKDWSALLTSQPELASKPWLEVMDELSAPAKYCNYRFYRYEDGPRDLYKEWSQFMLDRCRERT</sequence>
<evidence type="ECO:0000313" key="4">
    <source>
        <dbReference type="Proteomes" id="UP000076798"/>
    </source>
</evidence>
<dbReference type="Gene3D" id="3.30.200.20">
    <property type="entry name" value="Phosphorylase Kinase, domain 1"/>
    <property type="match status" value="1"/>
</dbReference>
<dbReference type="InterPro" id="IPR008271">
    <property type="entry name" value="Ser/Thr_kinase_AS"/>
</dbReference>
<evidence type="ECO:0000313" key="3">
    <source>
        <dbReference type="EMBL" id="KZT41078.1"/>
    </source>
</evidence>
<dbReference type="PANTHER" id="PTHR44329:SF214">
    <property type="entry name" value="PROTEIN KINASE DOMAIN-CONTAINING PROTEIN"/>
    <property type="match status" value="1"/>
</dbReference>
<evidence type="ECO:0000259" key="2">
    <source>
        <dbReference type="PROSITE" id="PS50011"/>
    </source>
</evidence>
<dbReference type="Pfam" id="PF00069">
    <property type="entry name" value="Pkinase"/>
    <property type="match status" value="1"/>
</dbReference>
<dbReference type="SUPFAM" id="SSF56112">
    <property type="entry name" value="Protein kinase-like (PK-like)"/>
    <property type="match status" value="1"/>
</dbReference>
<keyword evidence="3" id="KW-0808">Transferase</keyword>
<keyword evidence="3" id="KW-0418">Kinase</keyword>
<gene>
    <name evidence="3" type="ORF">SISSUDRAFT_1117905</name>
</gene>
<dbReference type="EMBL" id="KV428025">
    <property type="protein sequence ID" value="KZT41078.1"/>
    <property type="molecule type" value="Genomic_DNA"/>
</dbReference>
<dbReference type="GO" id="GO:0005524">
    <property type="term" value="F:ATP binding"/>
    <property type="evidence" value="ECO:0007669"/>
    <property type="project" value="InterPro"/>
</dbReference>
<reference evidence="3 4" key="1">
    <citation type="journal article" date="2016" name="Mol. Biol. Evol.">
        <title>Comparative Genomics of Early-Diverging Mushroom-Forming Fungi Provides Insights into the Origins of Lignocellulose Decay Capabilities.</title>
        <authorList>
            <person name="Nagy L.G."/>
            <person name="Riley R."/>
            <person name="Tritt A."/>
            <person name="Adam C."/>
            <person name="Daum C."/>
            <person name="Floudas D."/>
            <person name="Sun H."/>
            <person name="Yadav J.S."/>
            <person name="Pangilinan J."/>
            <person name="Larsson K.H."/>
            <person name="Matsuura K."/>
            <person name="Barry K."/>
            <person name="Labutti K."/>
            <person name="Kuo R."/>
            <person name="Ohm R.A."/>
            <person name="Bhattacharya S.S."/>
            <person name="Shirouzu T."/>
            <person name="Yoshinaga Y."/>
            <person name="Martin F.M."/>
            <person name="Grigoriev I.V."/>
            <person name="Hibbett D.S."/>
        </authorList>
    </citation>
    <scope>NUCLEOTIDE SEQUENCE [LARGE SCALE GENOMIC DNA]</scope>
    <source>
        <strain evidence="3 4">HHB10207 ss-3</strain>
    </source>
</reference>
<evidence type="ECO:0000256" key="1">
    <source>
        <dbReference type="SAM" id="Coils"/>
    </source>
</evidence>
<keyword evidence="4" id="KW-1185">Reference proteome</keyword>
<dbReference type="OrthoDB" id="3248549at2759"/>
<keyword evidence="1" id="KW-0175">Coiled coil</keyword>
<dbReference type="PROSITE" id="PS00108">
    <property type="entry name" value="PROTEIN_KINASE_ST"/>
    <property type="match status" value="1"/>
</dbReference>
<dbReference type="PROSITE" id="PS50011">
    <property type="entry name" value="PROTEIN_KINASE_DOM"/>
    <property type="match status" value="1"/>
</dbReference>
<dbReference type="Proteomes" id="UP000076798">
    <property type="component" value="Unassembled WGS sequence"/>
</dbReference>